<feature type="chain" id="PRO_5003251843" evidence="1">
    <location>
        <begin position="25"/>
        <end position="185"/>
    </location>
</feature>
<dbReference type="STRING" id="888741.HMPREF9098_0338"/>
<dbReference type="PANTHER" id="PTHR31157:SF1">
    <property type="entry name" value="SCP DOMAIN-CONTAINING PROTEIN"/>
    <property type="match status" value="1"/>
</dbReference>
<evidence type="ECO:0000259" key="2">
    <source>
        <dbReference type="Pfam" id="PF00188"/>
    </source>
</evidence>
<dbReference type="RefSeq" id="WP_003781291.1">
    <property type="nucleotide sequence ID" value="NZ_GL870929.1"/>
</dbReference>
<dbReference type="CDD" id="cd05379">
    <property type="entry name" value="CAP_bacterial"/>
    <property type="match status" value="1"/>
</dbReference>
<evidence type="ECO:0000256" key="1">
    <source>
        <dbReference type="SAM" id="SignalP"/>
    </source>
</evidence>
<proteinExistence type="predicted"/>
<sequence length="185" mass="20446">MKIKEKLPCLLAAFLLGVCACASAGGKDGLTDEERDMLALINDARAQEHYCGDEYMPAVPPLHWNAKLARSAQNHAADMAEKHYFSHNGLDGKTPAERVKAAGYTGWGGWENIFVGYRGESDAALAMETWMNSPGHCKNLMNPEITEVGMASALSHARDNPNYWVQNFGMDLQTFRREKPGYILP</sequence>
<dbReference type="Pfam" id="PF00188">
    <property type="entry name" value="CAP"/>
    <property type="match status" value="1"/>
</dbReference>
<name>F0EWV8_9NEIS</name>
<protein>
    <submittedName>
        <fullName evidence="3">SCP-like protein</fullName>
    </submittedName>
</protein>
<dbReference type="EMBL" id="AEWV01000006">
    <property type="protein sequence ID" value="EGC18189.1"/>
    <property type="molecule type" value="Genomic_DNA"/>
</dbReference>
<dbReference type="PROSITE" id="PS51257">
    <property type="entry name" value="PROKAR_LIPOPROTEIN"/>
    <property type="match status" value="1"/>
</dbReference>
<dbReference type="AlphaFoldDB" id="F0EWV8"/>
<organism evidence="3 4">
    <name type="scientific">Kingella denitrificans ATCC 33394</name>
    <dbReference type="NCBI Taxonomy" id="888741"/>
    <lineage>
        <taxon>Bacteria</taxon>
        <taxon>Pseudomonadati</taxon>
        <taxon>Pseudomonadota</taxon>
        <taxon>Betaproteobacteria</taxon>
        <taxon>Neisseriales</taxon>
        <taxon>Neisseriaceae</taxon>
        <taxon>Kingella</taxon>
    </lineage>
</organism>
<dbReference type="Gene3D" id="3.40.33.10">
    <property type="entry name" value="CAP"/>
    <property type="match status" value="1"/>
</dbReference>
<dbReference type="InterPro" id="IPR035940">
    <property type="entry name" value="CAP_sf"/>
</dbReference>
<feature type="domain" description="SCP" evidence="2">
    <location>
        <begin position="39"/>
        <end position="168"/>
    </location>
</feature>
<reference evidence="3 4" key="1">
    <citation type="submission" date="2011-01" db="EMBL/GenBank/DDBJ databases">
        <authorList>
            <person name="Muzny D."/>
            <person name="Qin X."/>
            <person name="Deng J."/>
            <person name="Jiang H."/>
            <person name="Liu Y."/>
            <person name="Qu J."/>
            <person name="Song X.-Z."/>
            <person name="Zhang L."/>
            <person name="Thornton R."/>
            <person name="Coyle M."/>
            <person name="Francisco L."/>
            <person name="Jackson L."/>
            <person name="Javaid M."/>
            <person name="Korchina V."/>
            <person name="Kovar C."/>
            <person name="Mata R."/>
            <person name="Mathew T."/>
            <person name="Ngo R."/>
            <person name="Nguyen L."/>
            <person name="Nguyen N."/>
            <person name="Okwuonu G."/>
            <person name="Ongeri F."/>
            <person name="Pham C."/>
            <person name="Simmons D."/>
            <person name="Wilczek-Boney K."/>
            <person name="Hale W."/>
            <person name="Jakkamsetti A."/>
            <person name="Pham P."/>
            <person name="Ruth R."/>
            <person name="San Lucas F."/>
            <person name="Warren J."/>
            <person name="Zhang J."/>
            <person name="Zhao Z."/>
            <person name="Zhou C."/>
            <person name="Zhu D."/>
            <person name="Lee S."/>
            <person name="Bess C."/>
            <person name="Blankenburg K."/>
            <person name="Forbes L."/>
            <person name="Fu Q."/>
            <person name="Gubbala S."/>
            <person name="Hirani K."/>
            <person name="Jayaseelan J.C."/>
            <person name="Lara F."/>
            <person name="Munidasa M."/>
            <person name="Palculict T."/>
            <person name="Patil S."/>
            <person name="Pu L.-L."/>
            <person name="Saada N."/>
            <person name="Tang L."/>
            <person name="Weissenberger G."/>
            <person name="Zhu Y."/>
            <person name="Hemphill L."/>
            <person name="Shang Y."/>
            <person name="Youmans B."/>
            <person name="Ayvaz T."/>
            <person name="Ross M."/>
            <person name="Santibanez J."/>
            <person name="Aqrawi P."/>
            <person name="Gross S."/>
            <person name="Joshi V."/>
            <person name="Fowler G."/>
            <person name="Nazareth L."/>
            <person name="Reid J."/>
            <person name="Worley K."/>
            <person name="Petrosino J."/>
            <person name="Highlander S."/>
            <person name="Gibbs R."/>
        </authorList>
    </citation>
    <scope>NUCLEOTIDE SEQUENCE [LARGE SCALE GENOMIC DNA]</scope>
    <source>
        <strain evidence="3 4">ATCC 33394</strain>
    </source>
</reference>
<comment type="caution">
    <text evidence="3">The sequence shown here is derived from an EMBL/GenBank/DDBJ whole genome shotgun (WGS) entry which is preliminary data.</text>
</comment>
<dbReference type="HOGENOM" id="CLU_048111_3_0_4"/>
<dbReference type="InterPro" id="IPR014044">
    <property type="entry name" value="CAP_dom"/>
</dbReference>
<dbReference type="Proteomes" id="UP000004088">
    <property type="component" value="Unassembled WGS sequence"/>
</dbReference>
<gene>
    <name evidence="3" type="ORF">HMPREF9098_0338</name>
</gene>
<accession>F0EWV8</accession>
<dbReference type="SUPFAM" id="SSF55797">
    <property type="entry name" value="PR-1-like"/>
    <property type="match status" value="1"/>
</dbReference>
<feature type="signal peptide" evidence="1">
    <location>
        <begin position="1"/>
        <end position="24"/>
    </location>
</feature>
<keyword evidence="4" id="KW-1185">Reference proteome</keyword>
<evidence type="ECO:0000313" key="3">
    <source>
        <dbReference type="EMBL" id="EGC18189.1"/>
    </source>
</evidence>
<dbReference type="PANTHER" id="PTHR31157">
    <property type="entry name" value="SCP DOMAIN-CONTAINING PROTEIN"/>
    <property type="match status" value="1"/>
</dbReference>
<keyword evidence="1" id="KW-0732">Signal</keyword>
<evidence type="ECO:0000313" key="4">
    <source>
        <dbReference type="Proteomes" id="UP000004088"/>
    </source>
</evidence>